<dbReference type="SUPFAM" id="SSF56219">
    <property type="entry name" value="DNase I-like"/>
    <property type="match status" value="1"/>
</dbReference>
<dbReference type="InterPro" id="IPR036691">
    <property type="entry name" value="Endo/exonu/phosph_ase_sf"/>
</dbReference>
<gene>
    <name evidence="1" type="primary">CFDP2_16</name>
    <name evidence="1" type="ORF">g.8628</name>
</gene>
<evidence type="ECO:0000313" key="1">
    <source>
        <dbReference type="EMBL" id="MBY79128.1"/>
    </source>
</evidence>
<dbReference type="OrthoDB" id="10033659at2759"/>
<sequence length="122" mass="14244">MKHTYINIFNICETHWGLNRDNIMVNFRIIHSGNDKCGRNGVVVQGKWKNNIMNTYHLNDRILMIKIHAQHTDIFIIQVYFLTTTAKVEIYEMYEQIEDLMKLTDDKANVIIMGVLNASVGE</sequence>
<protein>
    <submittedName>
        <fullName evidence="1">Craniofacial development protein 2</fullName>
    </submittedName>
</protein>
<dbReference type="Gene3D" id="3.60.10.10">
    <property type="entry name" value="Endonuclease/exonuclease/phosphatase"/>
    <property type="match status" value="1"/>
</dbReference>
<proteinExistence type="predicted"/>
<name>A0A2S2QN43_9HEMI</name>
<accession>A0A2S2QN43</accession>
<reference evidence="1" key="1">
    <citation type="submission" date="2018-04" db="EMBL/GenBank/DDBJ databases">
        <title>Transcriptome assembly of Sipha flava.</title>
        <authorList>
            <person name="Scully E.D."/>
            <person name="Geib S.M."/>
            <person name="Palmer N.A."/>
            <person name="Koch K."/>
            <person name="Bradshaw J."/>
            <person name="Heng-Moss T."/>
            <person name="Sarath G."/>
        </authorList>
    </citation>
    <scope>NUCLEOTIDE SEQUENCE</scope>
</reference>
<dbReference type="EMBL" id="GGMS01009925">
    <property type="protein sequence ID" value="MBY79128.1"/>
    <property type="molecule type" value="Transcribed_RNA"/>
</dbReference>
<organism evidence="1">
    <name type="scientific">Sipha flava</name>
    <name type="common">yellow sugarcane aphid</name>
    <dbReference type="NCBI Taxonomy" id="143950"/>
    <lineage>
        <taxon>Eukaryota</taxon>
        <taxon>Metazoa</taxon>
        <taxon>Ecdysozoa</taxon>
        <taxon>Arthropoda</taxon>
        <taxon>Hexapoda</taxon>
        <taxon>Insecta</taxon>
        <taxon>Pterygota</taxon>
        <taxon>Neoptera</taxon>
        <taxon>Paraneoptera</taxon>
        <taxon>Hemiptera</taxon>
        <taxon>Sternorrhyncha</taxon>
        <taxon>Aphidomorpha</taxon>
        <taxon>Aphidoidea</taxon>
        <taxon>Aphididae</taxon>
        <taxon>Sipha</taxon>
    </lineage>
</organism>
<dbReference type="AlphaFoldDB" id="A0A2S2QN43"/>